<evidence type="ECO:0000313" key="2">
    <source>
        <dbReference type="Proteomes" id="UP000515917"/>
    </source>
</evidence>
<evidence type="ECO:0000313" key="1">
    <source>
        <dbReference type="EMBL" id="QBC45885.1"/>
    </source>
</evidence>
<organism evidence="1 2">
    <name type="scientific">Iodobacter fluviatilis</name>
    <dbReference type="NCBI Taxonomy" id="537"/>
    <lineage>
        <taxon>Bacteria</taxon>
        <taxon>Pseudomonadati</taxon>
        <taxon>Pseudomonadota</taxon>
        <taxon>Betaproteobacteria</taxon>
        <taxon>Neisseriales</taxon>
        <taxon>Chitinibacteraceae</taxon>
        <taxon>Iodobacter</taxon>
    </lineage>
</organism>
<sequence length="150" mass="16176">MGGAGNSAELSNAEYPLCDEGFEVLQNGAYATTKQLFAQNRLPNGNVSNNIPVYMGSELKGVYSGGQNGRKEYPSMICVKKPVSATFVQNFSIVKNPNCANQCGNNSTFINRTVMVVDDVVVKSAYQGGFTVDVTIEGKLFKRVNSNSED</sequence>
<dbReference type="EMBL" id="CP025782">
    <property type="protein sequence ID" value="QBC45885.1"/>
    <property type="molecule type" value="Genomic_DNA"/>
</dbReference>
<dbReference type="Proteomes" id="UP000515917">
    <property type="component" value="Plasmid pl2"/>
</dbReference>
<keyword evidence="1" id="KW-0614">Plasmid</keyword>
<accession>A0A7G3GG20</accession>
<dbReference type="AlphaFoldDB" id="A0A7G3GG20"/>
<gene>
    <name evidence="1" type="ORF">C1H71_20290</name>
</gene>
<geneLocation type="plasmid" evidence="1 2">
    <name>pl2</name>
</geneLocation>
<name>A0A7G3GG20_9NEIS</name>
<proteinExistence type="predicted"/>
<keyword evidence="2" id="KW-1185">Reference proteome</keyword>
<dbReference type="KEGG" id="ifl:C1H71_20290"/>
<reference evidence="1 2" key="1">
    <citation type="submission" date="2018-01" db="EMBL/GenBank/DDBJ databases">
        <title>Genome sequence of Iodobacter sp. strain PCH194 isolated from Indian Trans-Himalaya.</title>
        <authorList>
            <person name="Kumar V."/>
            <person name="Thakur V."/>
            <person name="Kumar S."/>
            <person name="Singh D."/>
        </authorList>
    </citation>
    <scope>NUCLEOTIDE SEQUENCE [LARGE SCALE GENOMIC DNA]</scope>
    <source>
        <strain evidence="1 2">PCH194</strain>
        <plasmid evidence="1 2">pl2</plasmid>
    </source>
</reference>
<protein>
    <submittedName>
        <fullName evidence="1">Uncharacterized protein</fullName>
    </submittedName>
</protein>